<dbReference type="OrthoDB" id="2417337at2"/>
<dbReference type="InterPro" id="IPR010461">
    <property type="entry name" value="ComK"/>
</dbReference>
<accession>A0A220U2T2</accession>
<dbReference type="AlphaFoldDB" id="A0A220U2T2"/>
<proteinExistence type="predicted"/>
<name>A0A220U2T2_9BACI</name>
<dbReference type="RefSeq" id="WP_089061552.1">
    <property type="nucleotide sequence ID" value="NZ_CP022315.1"/>
</dbReference>
<evidence type="ECO:0000313" key="1">
    <source>
        <dbReference type="EMBL" id="ASK62292.1"/>
    </source>
</evidence>
<dbReference type="Proteomes" id="UP000198312">
    <property type="component" value="Chromosome"/>
</dbReference>
<dbReference type="GO" id="GO:0030420">
    <property type="term" value="P:establishment of competence for transformation"/>
    <property type="evidence" value="ECO:0007669"/>
    <property type="project" value="InterPro"/>
</dbReference>
<organism evidence="1 2">
    <name type="scientific">Virgibacillus phasianinus</name>
    <dbReference type="NCBI Taxonomy" id="2017483"/>
    <lineage>
        <taxon>Bacteria</taxon>
        <taxon>Bacillati</taxon>
        <taxon>Bacillota</taxon>
        <taxon>Bacilli</taxon>
        <taxon>Bacillales</taxon>
        <taxon>Bacillaceae</taxon>
        <taxon>Virgibacillus</taxon>
    </lineage>
</organism>
<keyword evidence="2" id="KW-1185">Reference proteome</keyword>
<evidence type="ECO:0000313" key="2">
    <source>
        <dbReference type="Proteomes" id="UP000198312"/>
    </source>
</evidence>
<reference evidence="1 2" key="1">
    <citation type="submission" date="2017-07" db="EMBL/GenBank/DDBJ databases">
        <title>Virgibacillus sp. LM2416.</title>
        <authorList>
            <person name="Tak E.J."/>
            <person name="Bae J.-W."/>
        </authorList>
    </citation>
    <scope>NUCLEOTIDE SEQUENCE [LARGE SCALE GENOMIC DNA]</scope>
    <source>
        <strain evidence="1 2">LM2416</strain>
    </source>
</reference>
<dbReference type="KEGG" id="vil:CFK37_09030"/>
<sequence length="189" mass="22193">MEKIVTNYTINSNTMALLPAKNIEYDTIVIEQSRRLFVRKTPLELIKLACLAEFCTYEGIRCAVMHHTGWQKKVPIPINKNKSIYAFPTHAPTHFRCAWIFSNHVMEIKRRHSIEKPTIQSVITFKNGEHLDMNESYHILEKQMHRTNMCLLRFPSRLSGPMFHQEMGVGMKELYYGKEFMDDSDLELK</sequence>
<dbReference type="Pfam" id="PF06338">
    <property type="entry name" value="ComK"/>
    <property type="match status" value="1"/>
</dbReference>
<dbReference type="EMBL" id="CP022315">
    <property type="protein sequence ID" value="ASK62292.1"/>
    <property type="molecule type" value="Genomic_DNA"/>
</dbReference>
<gene>
    <name evidence="1" type="ORF">CFK37_09030</name>
</gene>
<protein>
    <submittedName>
        <fullName evidence="1">Competence protein</fullName>
    </submittedName>
</protein>